<dbReference type="EMBL" id="JAAHBT010000260">
    <property type="protein sequence ID" value="NES11501.1"/>
    <property type="molecule type" value="Genomic_DNA"/>
</dbReference>
<dbReference type="InterPro" id="IPR003501">
    <property type="entry name" value="PTS_EIIB_2/3"/>
</dbReference>
<reference evidence="4 5" key="1">
    <citation type="submission" date="2020-02" db="EMBL/GenBank/DDBJ databases">
        <title>Broccoli isolated Pseudomonas sp.</title>
        <authorList>
            <person name="Fujikawa T."/>
            <person name="Sawada H."/>
        </authorList>
    </citation>
    <scope>NUCLEOTIDE SEQUENCE [LARGE SCALE GENOMIC DNA]</scope>
    <source>
        <strain evidence="4 5">JCM 32154</strain>
    </source>
</reference>
<dbReference type="InterPro" id="IPR003353">
    <property type="entry name" value="PTS_IIB_fruc"/>
</dbReference>
<evidence type="ECO:0000259" key="3">
    <source>
        <dbReference type="Pfam" id="PF02302"/>
    </source>
</evidence>
<dbReference type="AlphaFoldDB" id="A0A6I5RVR5"/>
<keyword evidence="1" id="KW-0808">Transferase</keyword>
<evidence type="ECO:0000256" key="2">
    <source>
        <dbReference type="ARBA" id="ARBA00022683"/>
    </source>
</evidence>
<evidence type="ECO:0000313" key="4">
    <source>
        <dbReference type="EMBL" id="NES11501.1"/>
    </source>
</evidence>
<dbReference type="SUPFAM" id="SSF52794">
    <property type="entry name" value="PTS system IIB component-like"/>
    <property type="match status" value="1"/>
</dbReference>
<keyword evidence="2" id="KW-0598">Phosphotransferase system</keyword>
<dbReference type="GO" id="GO:0022877">
    <property type="term" value="F:protein-N(PI)-phosphohistidine-fructose phosphotransferase system transporter activity"/>
    <property type="evidence" value="ECO:0007669"/>
    <property type="project" value="InterPro"/>
</dbReference>
<keyword evidence="5" id="KW-1185">Reference proteome</keyword>
<feature type="domain" description="Phosphotransferase system EIIB component type 2/3" evidence="3">
    <location>
        <begin position="5"/>
        <end position="75"/>
    </location>
</feature>
<dbReference type="CDD" id="cd05569">
    <property type="entry name" value="PTS_IIB_fructose"/>
    <property type="match status" value="1"/>
</dbReference>
<gene>
    <name evidence="4" type="ORF">G3O07_19885</name>
</gene>
<organism evidence="4 5">
    <name type="scientific">Pseudomonas laurentiana</name>
    <dbReference type="NCBI Taxonomy" id="2364649"/>
    <lineage>
        <taxon>Bacteria</taxon>
        <taxon>Pseudomonadati</taxon>
        <taxon>Pseudomonadota</taxon>
        <taxon>Gammaproteobacteria</taxon>
        <taxon>Pseudomonadales</taxon>
        <taxon>Pseudomonadaceae</taxon>
        <taxon>Pseudomonas</taxon>
    </lineage>
</organism>
<protein>
    <submittedName>
        <fullName evidence="4">PTS fructose transporter subunit IIBC</fullName>
    </submittedName>
</protein>
<evidence type="ECO:0000256" key="1">
    <source>
        <dbReference type="ARBA" id="ARBA00022679"/>
    </source>
</evidence>
<dbReference type="Proteomes" id="UP000471751">
    <property type="component" value="Unassembled WGS sequence"/>
</dbReference>
<sequence>MKLAIVTACPNAMVSSVLSARLLEAAARRQGYGTSVEVHDPAHPERQLLAADIDAADWVLVVSSGPLNLQRFAGKR</sequence>
<accession>A0A6I5RVR5</accession>
<dbReference type="Gene3D" id="3.40.50.2300">
    <property type="match status" value="1"/>
</dbReference>
<proteinExistence type="predicted"/>
<comment type="caution">
    <text evidence="4">The sequence shown here is derived from an EMBL/GenBank/DDBJ whole genome shotgun (WGS) entry which is preliminary data.</text>
</comment>
<dbReference type="GO" id="GO:0009401">
    <property type="term" value="P:phosphoenolpyruvate-dependent sugar phosphotransferase system"/>
    <property type="evidence" value="ECO:0007669"/>
    <property type="project" value="UniProtKB-KW"/>
</dbReference>
<evidence type="ECO:0000313" key="5">
    <source>
        <dbReference type="Proteomes" id="UP000471751"/>
    </source>
</evidence>
<dbReference type="Pfam" id="PF02302">
    <property type="entry name" value="PTS_IIB"/>
    <property type="match status" value="1"/>
</dbReference>
<feature type="non-terminal residue" evidence="4">
    <location>
        <position position="76"/>
    </location>
</feature>
<dbReference type="InterPro" id="IPR036095">
    <property type="entry name" value="PTS_EIIB-like_sf"/>
</dbReference>
<name>A0A6I5RVR5_9PSED</name>